<dbReference type="NCBIfam" id="TIGR02098">
    <property type="entry name" value="MJ0042_CXXC"/>
    <property type="match status" value="1"/>
</dbReference>
<keyword evidence="2" id="KW-1133">Transmembrane helix</keyword>
<name>A0A7C5EMY9_9BACT</name>
<accession>A0A7C5EMY9</accession>
<reference evidence="4" key="1">
    <citation type="journal article" date="2020" name="mSystems">
        <title>Genome- and Community-Level Interaction Insights into Carbon Utilization and Element Cycling Functions of Hydrothermarchaeota in Hydrothermal Sediment.</title>
        <authorList>
            <person name="Zhou Z."/>
            <person name="Liu Y."/>
            <person name="Xu W."/>
            <person name="Pan J."/>
            <person name="Luo Z.H."/>
            <person name="Li M."/>
        </authorList>
    </citation>
    <scope>NUCLEOTIDE SEQUENCE [LARGE SCALE GENOMIC DNA]</scope>
    <source>
        <strain evidence="4">SpSt-853</strain>
    </source>
</reference>
<feature type="domain" description="Zinc finger/thioredoxin putative" evidence="3">
    <location>
        <begin position="1"/>
        <end position="36"/>
    </location>
</feature>
<dbReference type="Pfam" id="PF13717">
    <property type="entry name" value="Zn_ribbon_4"/>
    <property type="match status" value="1"/>
</dbReference>
<gene>
    <name evidence="4" type="ORF">ENW48_07450</name>
</gene>
<proteinExistence type="predicted"/>
<feature type="transmembrane region" description="Helical" evidence="2">
    <location>
        <begin position="109"/>
        <end position="129"/>
    </location>
</feature>
<dbReference type="EMBL" id="DTKJ01000054">
    <property type="protein sequence ID" value="HGZ12039.1"/>
    <property type="molecule type" value="Genomic_DNA"/>
</dbReference>
<keyword evidence="2" id="KW-0472">Membrane</keyword>
<feature type="region of interest" description="Disordered" evidence="1">
    <location>
        <begin position="155"/>
        <end position="181"/>
    </location>
</feature>
<dbReference type="AlphaFoldDB" id="A0A7C5EMY9"/>
<comment type="caution">
    <text evidence="4">The sequence shown here is derived from an EMBL/GenBank/DDBJ whole genome shotgun (WGS) entry which is preliminary data.</text>
</comment>
<feature type="compositionally biased region" description="Pro residues" evidence="1">
    <location>
        <begin position="52"/>
        <end position="65"/>
    </location>
</feature>
<dbReference type="InterPro" id="IPR011723">
    <property type="entry name" value="Znf/thioredoxin_put"/>
</dbReference>
<organism evidence="4">
    <name type="scientific">Desulfobacca acetoxidans</name>
    <dbReference type="NCBI Taxonomy" id="60893"/>
    <lineage>
        <taxon>Bacteria</taxon>
        <taxon>Pseudomonadati</taxon>
        <taxon>Thermodesulfobacteriota</taxon>
        <taxon>Desulfobaccia</taxon>
        <taxon>Desulfobaccales</taxon>
        <taxon>Desulfobaccaceae</taxon>
        <taxon>Desulfobacca</taxon>
    </lineage>
</organism>
<evidence type="ECO:0000313" key="4">
    <source>
        <dbReference type="EMBL" id="HGZ12039.1"/>
    </source>
</evidence>
<keyword evidence="2" id="KW-0812">Transmembrane</keyword>
<evidence type="ECO:0000256" key="1">
    <source>
        <dbReference type="SAM" id="MobiDB-lite"/>
    </source>
</evidence>
<evidence type="ECO:0000259" key="3">
    <source>
        <dbReference type="Pfam" id="PF13717"/>
    </source>
</evidence>
<protein>
    <submittedName>
        <fullName evidence="4">DUF3426 domain-containing protein</fullName>
    </submittedName>
</protein>
<feature type="region of interest" description="Disordered" evidence="1">
    <location>
        <begin position="38"/>
        <end position="96"/>
    </location>
</feature>
<evidence type="ECO:0000256" key="2">
    <source>
        <dbReference type="SAM" id="Phobius"/>
    </source>
</evidence>
<sequence>MVVTCPECGTQYAFPETRLKAGGVKLRCSRCRHVFRLTPPESPSELEGEPAKSPPPDPVPEPETPPAVAVGPEPHLETEAQTPPFPEGSETSGPAAVSELPSKIKWPKWVGIGLLILALAAGLAGLAWWNHRSFMGGLATHLRGWWQSRFPSPTATYADKPERPGEVQEVNPPPPPMPPTELKDLPITWAKARYRGLVNAKGGQLLVIQGEVVNRGKTPRGPIRIKAVLTDARHRPLREELAYSGTTFSDQELKSLNPGEIQDWLTKPGGRSRVPILTPGQTQAFTVVFFGVPDNLAETQSGFQVVVVEGPKTPSSP</sequence>